<dbReference type="Proteomes" id="UP000005239">
    <property type="component" value="Unassembled WGS sequence"/>
</dbReference>
<dbReference type="OrthoDB" id="10258894at2759"/>
<keyword evidence="4" id="KW-0677">Repeat</keyword>
<evidence type="ECO:0000256" key="1">
    <source>
        <dbReference type="ARBA" id="ARBA00004604"/>
    </source>
</evidence>
<evidence type="ECO:0000256" key="6">
    <source>
        <dbReference type="ARBA" id="ARBA00022833"/>
    </source>
</evidence>
<evidence type="ECO:0000256" key="2">
    <source>
        <dbReference type="ARBA" id="ARBA00007212"/>
    </source>
</evidence>
<keyword evidence="5" id="KW-0863">Zinc-finger</keyword>
<dbReference type="InterPro" id="IPR010531">
    <property type="entry name" value="NOA36"/>
</dbReference>
<evidence type="ECO:0000256" key="4">
    <source>
        <dbReference type="ARBA" id="ARBA00022737"/>
    </source>
</evidence>
<evidence type="ECO:0000256" key="8">
    <source>
        <dbReference type="SAM" id="MobiDB-lite"/>
    </source>
</evidence>
<sequence length="305" mass="34386">MPKKKTGQRKKADKQKEVQKKIRSGERDLADQPCNALMKCLECGNEQRSRAFCYFCSTLNKLPVCAQCGKQKCMGGDCVIKHVGKFTTGKSFLVSPTDLFILLGMGMVGAICDFCEAFVCHGRKCLTTHACACPLRDAECYSCKRGIWELGGRFYRCSFCGYMLCEDDQFEHQASCQQLDSENYKCGSCNRLGQHTCMRCKVCFCEDHVRRKGVKYDKSSTVIPCPKCSHPTSETKDFSVSARRHAFGRQRQDDDEDEEGGFSYGGGGGYYGGANEEEDDEEDDSDDYDYEDEDEEESSEEDEKE</sequence>
<name>A0A2A6BYD2_PRIPA</name>
<dbReference type="GO" id="GO:0008270">
    <property type="term" value="F:zinc ion binding"/>
    <property type="evidence" value="ECO:0007669"/>
    <property type="project" value="UniProtKB-KW"/>
</dbReference>
<accession>A0A2A6BYD2</accession>
<dbReference type="EnsemblMetazoa" id="PPA12872.1">
    <property type="protein sequence ID" value="PPA12872.1"/>
    <property type="gene ID" value="WBGene00102426"/>
</dbReference>
<dbReference type="PANTHER" id="PTHR13214:SF1">
    <property type="entry name" value="ZINC FINGER PROTEIN 330"/>
    <property type="match status" value="1"/>
</dbReference>
<comment type="subcellular location">
    <subcellularLocation>
        <location evidence="1">Nucleus</location>
        <location evidence="1">Nucleolus</location>
    </subcellularLocation>
</comment>
<organism evidence="9 10">
    <name type="scientific">Pristionchus pacificus</name>
    <name type="common">Parasitic nematode worm</name>
    <dbReference type="NCBI Taxonomy" id="54126"/>
    <lineage>
        <taxon>Eukaryota</taxon>
        <taxon>Metazoa</taxon>
        <taxon>Ecdysozoa</taxon>
        <taxon>Nematoda</taxon>
        <taxon>Chromadorea</taxon>
        <taxon>Rhabditida</taxon>
        <taxon>Rhabditina</taxon>
        <taxon>Diplogasteromorpha</taxon>
        <taxon>Diplogasteroidea</taxon>
        <taxon>Neodiplogasteridae</taxon>
        <taxon>Pristionchus</taxon>
    </lineage>
</organism>
<reference evidence="10" key="1">
    <citation type="journal article" date="2008" name="Nat. Genet.">
        <title>The Pristionchus pacificus genome provides a unique perspective on nematode lifestyle and parasitism.</title>
        <authorList>
            <person name="Dieterich C."/>
            <person name="Clifton S.W."/>
            <person name="Schuster L.N."/>
            <person name="Chinwalla A."/>
            <person name="Delehaunty K."/>
            <person name="Dinkelacker I."/>
            <person name="Fulton L."/>
            <person name="Fulton R."/>
            <person name="Godfrey J."/>
            <person name="Minx P."/>
            <person name="Mitreva M."/>
            <person name="Roeseler W."/>
            <person name="Tian H."/>
            <person name="Witte H."/>
            <person name="Yang S.P."/>
            <person name="Wilson R.K."/>
            <person name="Sommer R.J."/>
        </authorList>
    </citation>
    <scope>NUCLEOTIDE SEQUENCE [LARGE SCALE GENOMIC DNA]</scope>
    <source>
        <strain evidence="10">PS312</strain>
    </source>
</reference>
<evidence type="ECO:0000256" key="5">
    <source>
        <dbReference type="ARBA" id="ARBA00022771"/>
    </source>
</evidence>
<keyword evidence="3" id="KW-0479">Metal-binding</keyword>
<protein>
    <submittedName>
        <fullName evidence="9">Uncharacterized protein</fullName>
    </submittedName>
</protein>
<evidence type="ECO:0000256" key="7">
    <source>
        <dbReference type="ARBA" id="ARBA00023242"/>
    </source>
</evidence>
<dbReference type="AlphaFoldDB" id="A0A2A6BYD2"/>
<feature type="compositionally biased region" description="Acidic residues" evidence="8">
    <location>
        <begin position="275"/>
        <end position="305"/>
    </location>
</feature>
<accession>A0A8R1UAT3</accession>
<reference evidence="9" key="2">
    <citation type="submission" date="2022-06" db="UniProtKB">
        <authorList>
            <consortium name="EnsemblMetazoa"/>
        </authorList>
    </citation>
    <scope>IDENTIFICATION</scope>
    <source>
        <strain evidence="9">PS312</strain>
    </source>
</reference>
<dbReference type="GO" id="GO:0005634">
    <property type="term" value="C:nucleus"/>
    <property type="evidence" value="ECO:0000318"/>
    <property type="project" value="GO_Central"/>
</dbReference>
<feature type="compositionally biased region" description="Basic residues" evidence="8">
    <location>
        <begin position="1"/>
        <end position="13"/>
    </location>
</feature>
<dbReference type="GO" id="GO:0005730">
    <property type="term" value="C:nucleolus"/>
    <property type="evidence" value="ECO:0007669"/>
    <property type="project" value="UniProtKB-SubCell"/>
</dbReference>
<gene>
    <name evidence="9" type="primary">WBGene00102426</name>
</gene>
<comment type="similarity">
    <text evidence="2">Belongs to the NOA36 family.</text>
</comment>
<dbReference type="Pfam" id="PF06524">
    <property type="entry name" value="NOA36"/>
    <property type="match status" value="1"/>
</dbReference>
<keyword evidence="7" id="KW-0539">Nucleus</keyword>
<feature type="region of interest" description="Disordered" evidence="8">
    <location>
        <begin position="1"/>
        <end position="22"/>
    </location>
</feature>
<evidence type="ECO:0000256" key="3">
    <source>
        <dbReference type="ARBA" id="ARBA00022723"/>
    </source>
</evidence>
<keyword evidence="10" id="KW-1185">Reference proteome</keyword>
<feature type="compositionally biased region" description="Gly residues" evidence="8">
    <location>
        <begin position="262"/>
        <end position="272"/>
    </location>
</feature>
<keyword evidence="6" id="KW-0862">Zinc</keyword>
<dbReference type="PANTHER" id="PTHR13214">
    <property type="entry name" value="ZINC FINGER PROTEIN 330"/>
    <property type="match status" value="1"/>
</dbReference>
<feature type="region of interest" description="Disordered" evidence="8">
    <location>
        <begin position="246"/>
        <end position="305"/>
    </location>
</feature>
<proteinExistence type="inferred from homology"/>
<evidence type="ECO:0000313" key="9">
    <source>
        <dbReference type="EnsemblMetazoa" id="PPA12872.1"/>
    </source>
</evidence>
<evidence type="ECO:0000313" key="10">
    <source>
        <dbReference type="Proteomes" id="UP000005239"/>
    </source>
</evidence>